<keyword evidence="3" id="KW-1185">Reference proteome</keyword>
<organism evidence="2 3">
    <name type="scientific">Portunus trituberculatus</name>
    <name type="common">Swimming crab</name>
    <name type="synonym">Neptunus trituberculatus</name>
    <dbReference type="NCBI Taxonomy" id="210409"/>
    <lineage>
        <taxon>Eukaryota</taxon>
        <taxon>Metazoa</taxon>
        <taxon>Ecdysozoa</taxon>
        <taxon>Arthropoda</taxon>
        <taxon>Crustacea</taxon>
        <taxon>Multicrustacea</taxon>
        <taxon>Malacostraca</taxon>
        <taxon>Eumalacostraca</taxon>
        <taxon>Eucarida</taxon>
        <taxon>Decapoda</taxon>
        <taxon>Pleocyemata</taxon>
        <taxon>Brachyura</taxon>
        <taxon>Eubrachyura</taxon>
        <taxon>Portunoidea</taxon>
        <taxon>Portunidae</taxon>
        <taxon>Portuninae</taxon>
        <taxon>Portunus</taxon>
    </lineage>
</organism>
<feature type="compositionally biased region" description="Basic and acidic residues" evidence="1">
    <location>
        <begin position="71"/>
        <end position="85"/>
    </location>
</feature>
<reference evidence="2 3" key="1">
    <citation type="submission" date="2019-05" db="EMBL/GenBank/DDBJ databases">
        <title>Another draft genome of Portunus trituberculatus and its Hox gene families provides insights of decapod evolution.</title>
        <authorList>
            <person name="Jeong J.-H."/>
            <person name="Song I."/>
            <person name="Kim S."/>
            <person name="Choi T."/>
            <person name="Kim D."/>
            <person name="Ryu S."/>
            <person name="Kim W."/>
        </authorList>
    </citation>
    <scope>NUCLEOTIDE SEQUENCE [LARGE SCALE GENOMIC DNA]</scope>
    <source>
        <tissue evidence="2">Muscle</tissue>
    </source>
</reference>
<feature type="compositionally biased region" description="Basic and acidic residues" evidence="1">
    <location>
        <begin position="52"/>
        <end position="61"/>
    </location>
</feature>
<sequence length="101" mass="11148">MRMLTGNEGGGGGSREGMLMMEEDSRSGGVVVVEVQERKVEVRGAVEAWQVEKGKAQDSVKRHVTRRKGHLSAERRAGVGRDKRSNKSTAQRKANTVQERN</sequence>
<evidence type="ECO:0000313" key="2">
    <source>
        <dbReference type="EMBL" id="MPC56482.1"/>
    </source>
</evidence>
<accession>A0A5B7GC42</accession>
<evidence type="ECO:0000256" key="1">
    <source>
        <dbReference type="SAM" id="MobiDB-lite"/>
    </source>
</evidence>
<feature type="region of interest" description="Disordered" evidence="1">
    <location>
        <begin position="1"/>
        <end position="25"/>
    </location>
</feature>
<comment type="caution">
    <text evidence="2">The sequence shown here is derived from an EMBL/GenBank/DDBJ whole genome shotgun (WGS) entry which is preliminary data.</text>
</comment>
<dbReference type="EMBL" id="VSRR010013980">
    <property type="protein sequence ID" value="MPC56482.1"/>
    <property type="molecule type" value="Genomic_DNA"/>
</dbReference>
<protein>
    <submittedName>
        <fullName evidence="2">Uncharacterized protein</fullName>
    </submittedName>
</protein>
<proteinExistence type="predicted"/>
<dbReference type="AlphaFoldDB" id="A0A5B7GC42"/>
<feature type="compositionally biased region" description="Polar residues" evidence="1">
    <location>
        <begin position="87"/>
        <end position="101"/>
    </location>
</feature>
<dbReference type="Proteomes" id="UP000324222">
    <property type="component" value="Unassembled WGS sequence"/>
</dbReference>
<gene>
    <name evidence="2" type="ORF">E2C01_050443</name>
</gene>
<evidence type="ECO:0000313" key="3">
    <source>
        <dbReference type="Proteomes" id="UP000324222"/>
    </source>
</evidence>
<feature type="region of interest" description="Disordered" evidence="1">
    <location>
        <begin position="52"/>
        <end position="101"/>
    </location>
</feature>
<name>A0A5B7GC42_PORTR</name>